<gene>
    <name evidence="3" type="ORF">LZ11_02481</name>
</gene>
<evidence type="ECO:0000313" key="4">
    <source>
        <dbReference type="Proteomes" id="UP000322294"/>
    </source>
</evidence>
<dbReference type="Pfam" id="PF07853">
    <property type="entry name" value="DUF1648"/>
    <property type="match status" value="1"/>
</dbReference>
<feature type="non-terminal residue" evidence="3">
    <location>
        <position position="42"/>
    </location>
</feature>
<comment type="caution">
    <text evidence="3">The sequence shown here is derived from an EMBL/GenBank/DDBJ whole genome shotgun (WGS) entry which is preliminary data.</text>
</comment>
<keyword evidence="4" id="KW-1185">Reference proteome</keyword>
<name>A0A5S5ADH2_9FIRM</name>
<evidence type="ECO:0000259" key="2">
    <source>
        <dbReference type="Pfam" id="PF07853"/>
    </source>
</evidence>
<accession>A0A5S5ADH2</accession>
<evidence type="ECO:0000313" key="3">
    <source>
        <dbReference type="EMBL" id="TYP47003.1"/>
    </source>
</evidence>
<protein>
    <submittedName>
        <fullName evidence="3">Uncharacterized protein DUF1648</fullName>
    </submittedName>
</protein>
<evidence type="ECO:0000256" key="1">
    <source>
        <dbReference type="SAM" id="Phobius"/>
    </source>
</evidence>
<keyword evidence="1" id="KW-0812">Transmembrane</keyword>
<keyword evidence="1" id="KW-0472">Membrane</keyword>
<dbReference type="Proteomes" id="UP000322294">
    <property type="component" value="Unassembled WGS sequence"/>
</dbReference>
<proteinExistence type="predicted"/>
<keyword evidence="1" id="KW-1133">Transmembrane helix</keyword>
<feature type="domain" description="DUF1648" evidence="2">
    <location>
        <begin position="18"/>
        <end position="42"/>
    </location>
</feature>
<sequence length="42" mass="4836">MGKNKKSVLPMNWLLLGFILSLYVMGFILYPALPDMVPSHWN</sequence>
<dbReference type="AlphaFoldDB" id="A0A5S5ADH2"/>
<feature type="transmembrane region" description="Helical" evidence="1">
    <location>
        <begin position="12"/>
        <end position="33"/>
    </location>
</feature>
<organism evidence="3 4">
    <name type="scientific">Thermosediminibacter litoriperuensis</name>
    <dbReference type="NCBI Taxonomy" id="291989"/>
    <lineage>
        <taxon>Bacteria</taxon>
        <taxon>Bacillati</taxon>
        <taxon>Bacillota</taxon>
        <taxon>Clostridia</taxon>
        <taxon>Thermosediminibacterales</taxon>
        <taxon>Thermosediminibacteraceae</taxon>
        <taxon>Thermosediminibacter</taxon>
    </lineage>
</organism>
<reference evidence="3 4" key="1">
    <citation type="submission" date="2019-07" db="EMBL/GenBank/DDBJ databases">
        <title>Genomic Encyclopedia of Type Strains, Phase I: the one thousand microbial genomes (KMG-I) project.</title>
        <authorList>
            <person name="Kyrpides N."/>
        </authorList>
    </citation>
    <scope>NUCLEOTIDE SEQUENCE [LARGE SCALE GENOMIC DNA]</scope>
    <source>
        <strain evidence="3 4">DSM 16647</strain>
    </source>
</reference>
<dbReference type="EMBL" id="VNHO01000054">
    <property type="protein sequence ID" value="TYP47003.1"/>
    <property type="molecule type" value="Genomic_DNA"/>
</dbReference>
<dbReference type="InterPro" id="IPR012867">
    <property type="entry name" value="DUF1648"/>
</dbReference>